<feature type="non-terminal residue" evidence="1">
    <location>
        <position position="60"/>
    </location>
</feature>
<proteinExistence type="predicted"/>
<sequence length="60" mass="7130">MPSVSSLLDRYPKYKEDFYKSEEKVYCKFCKCVVDHQKKHNLDSHLKTNKHGKEKKIAKA</sequence>
<reference evidence="1" key="1">
    <citation type="submission" date="2021-06" db="EMBL/GenBank/DDBJ databases">
        <authorList>
            <person name="Kallberg Y."/>
            <person name="Tangrot J."/>
            <person name="Rosling A."/>
        </authorList>
    </citation>
    <scope>NUCLEOTIDE SEQUENCE</scope>
    <source>
        <strain evidence="1">28 12/20/2015</strain>
    </source>
</reference>
<gene>
    <name evidence="1" type="ORF">SPELUC_LOCUS200</name>
</gene>
<keyword evidence="2" id="KW-1185">Reference proteome</keyword>
<name>A0ACA9JXX8_9GLOM</name>
<protein>
    <submittedName>
        <fullName evidence="1">6315_t:CDS:1</fullName>
    </submittedName>
</protein>
<accession>A0ACA9JXX8</accession>
<dbReference type="EMBL" id="CAJVPW010000054">
    <property type="protein sequence ID" value="CAG8441335.1"/>
    <property type="molecule type" value="Genomic_DNA"/>
</dbReference>
<comment type="caution">
    <text evidence="1">The sequence shown here is derived from an EMBL/GenBank/DDBJ whole genome shotgun (WGS) entry which is preliminary data.</text>
</comment>
<organism evidence="1 2">
    <name type="scientific">Cetraspora pellucida</name>
    <dbReference type="NCBI Taxonomy" id="1433469"/>
    <lineage>
        <taxon>Eukaryota</taxon>
        <taxon>Fungi</taxon>
        <taxon>Fungi incertae sedis</taxon>
        <taxon>Mucoromycota</taxon>
        <taxon>Glomeromycotina</taxon>
        <taxon>Glomeromycetes</taxon>
        <taxon>Diversisporales</taxon>
        <taxon>Gigasporaceae</taxon>
        <taxon>Cetraspora</taxon>
    </lineage>
</organism>
<evidence type="ECO:0000313" key="1">
    <source>
        <dbReference type="EMBL" id="CAG8441335.1"/>
    </source>
</evidence>
<dbReference type="Proteomes" id="UP000789366">
    <property type="component" value="Unassembled WGS sequence"/>
</dbReference>
<evidence type="ECO:0000313" key="2">
    <source>
        <dbReference type="Proteomes" id="UP000789366"/>
    </source>
</evidence>